<protein>
    <submittedName>
        <fullName evidence="2">Uncharacterized protein</fullName>
    </submittedName>
</protein>
<sequence>MKKGSLAVLQLILILTVAACDESTINEGEPENIKKMVQEYSVGSFADVSASITSEELLVTDSNNNDTAYDLPNDEFFVSMAPYIDTTHPCTDHSLTGCQGELPEKEFDVHIQDEDGHVVVDETMTTLANGFIDLWLPRDQTYQVQIEYEGKTAEAEISTFEGDATCITTIQLS</sequence>
<evidence type="ECO:0000256" key="1">
    <source>
        <dbReference type="SAM" id="SignalP"/>
    </source>
</evidence>
<feature type="chain" id="PRO_5038512580" evidence="1">
    <location>
        <begin position="20"/>
        <end position="173"/>
    </location>
</feature>
<dbReference type="RefSeq" id="WP_090398737.1">
    <property type="nucleotide sequence ID" value="NZ_FNEN01000008.1"/>
</dbReference>
<evidence type="ECO:0000313" key="2">
    <source>
        <dbReference type="EMBL" id="SDI91380.1"/>
    </source>
</evidence>
<gene>
    <name evidence="2" type="ORF">SAMN04488123_108121</name>
</gene>
<dbReference type="EMBL" id="FNEN01000008">
    <property type="protein sequence ID" value="SDI91380.1"/>
    <property type="molecule type" value="Genomic_DNA"/>
</dbReference>
<organism evidence="2 3">
    <name type="scientific">Natribacillus halophilus</name>
    <dbReference type="NCBI Taxonomy" id="549003"/>
    <lineage>
        <taxon>Bacteria</taxon>
        <taxon>Bacillati</taxon>
        <taxon>Bacillota</taxon>
        <taxon>Bacilli</taxon>
        <taxon>Bacillales</taxon>
        <taxon>Bacillaceae</taxon>
        <taxon>Natribacillus</taxon>
    </lineage>
</organism>
<dbReference type="NCBIfam" id="NF038094">
    <property type="entry name" value="CueP_fam"/>
    <property type="match status" value="1"/>
</dbReference>
<feature type="signal peptide" evidence="1">
    <location>
        <begin position="1"/>
        <end position="19"/>
    </location>
</feature>
<dbReference type="Gene3D" id="2.60.40.3700">
    <property type="match status" value="1"/>
</dbReference>
<dbReference type="InterPro" id="IPR047808">
    <property type="entry name" value="CueP-like"/>
</dbReference>
<evidence type="ECO:0000313" key="3">
    <source>
        <dbReference type="Proteomes" id="UP000198853"/>
    </source>
</evidence>
<dbReference type="OrthoDB" id="73040at2"/>
<reference evidence="2 3" key="1">
    <citation type="submission" date="2016-10" db="EMBL/GenBank/DDBJ databases">
        <authorList>
            <person name="de Groot N.N."/>
        </authorList>
    </citation>
    <scope>NUCLEOTIDE SEQUENCE [LARGE SCALE GENOMIC DNA]</scope>
    <source>
        <strain evidence="2 3">DSM 21771</strain>
    </source>
</reference>
<dbReference type="PROSITE" id="PS51257">
    <property type="entry name" value="PROKAR_LIPOPROTEIN"/>
    <property type="match status" value="1"/>
</dbReference>
<keyword evidence="3" id="KW-1185">Reference proteome</keyword>
<name>A0A1G8PHS4_9BACI</name>
<accession>A0A1G8PHS4</accession>
<keyword evidence="1" id="KW-0732">Signal</keyword>
<dbReference type="Pfam" id="PF21172">
    <property type="entry name" value="CueP"/>
    <property type="match status" value="1"/>
</dbReference>
<dbReference type="Proteomes" id="UP000198853">
    <property type="component" value="Unassembled WGS sequence"/>
</dbReference>
<dbReference type="AlphaFoldDB" id="A0A1G8PHS4"/>
<proteinExistence type="predicted"/>